<evidence type="ECO:0000313" key="3">
    <source>
        <dbReference type="Proteomes" id="UP001356427"/>
    </source>
</evidence>
<feature type="compositionally biased region" description="Basic and acidic residues" evidence="1">
    <location>
        <begin position="110"/>
        <end position="119"/>
    </location>
</feature>
<name>A0AAN8N1R3_9TELE</name>
<dbReference type="EMBL" id="JAGTTL010000006">
    <property type="protein sequence ID" value="KAK6321256.1"/>
    <property type="molecule type" value="Genomic_DNA"/>
</dbReference>
<feature type="region of interest" description="Disordered" evidence="1">
    <location>
        <begin position="69"/>
        <end position="120"/>
    </location>
</feature>
<comment type="caution">
    <text evidence="2">The sequence shown here is derived from an EMBL/GenBank/DDBJ whole genome shotgun (WGS) entry which is preliminary data.</text>
</comment>
<protein>
    <submittedName>
        <fullName evidence="2">Uncharacterized protein</fullName>
    </submittedName>
</protein>
<sequence length="135" mass="15064">LNLHGIEIQNDSNSHTCSLIHTLSLFSFPLSDDGSSSRVEGWGTPLALAVLRGDVMGCGIMFPRDYILDSGDDRDDGDLEVRPKQRRVQNDLYMNDEDEEEDGEELEGEQEGRNGHGERLSFVYITANLQTGPEH</sequence>
<gene>
    <name evidence="2" type="ORF">J4Q44_G00082320</name>
</gene>
<keyword evidence="3" id="KW-1185">Reference proteome</keyword>
<proteinExistence type="predicted"/>
<dbReference type="Proteomes" id="UP001356427">
    <property type="component" value="Unassembled WGS sequence"/>
</dbReference>
<accession>A0AAN8N1R3</accession>
<dbReference type="AlphaFoldDB" id="A0AAN8N1R3"/>
<organism evidence="2 3">
    <name type="scientific">Coregonus suidteri</name>
    <dbReference type="NCBI Taxonomy" id="861788"/>
    <lineage>
        <taxon>Eukaryota</taxon>
        <taxon>Metazoa</taxon>
        <taxon>Chordata</taxon>
        <taxon>Craniata</taxon>
        <taxon>Vertebrata</taxon>
        <taxon>Euteleostomi</taxon>
        <taxon>Actinopterygii</taxon>
        <taxon>Neopterygii</taxon>
        <taxon>Teleostei</taxon>
        <taxon>Protacanthopterygii</taxon>
        <taxon>Salmoniformes</taxon>
        <taxon>Salmonidae</taxon>
        <taxon>Coregoninae</taxon>
        <taxon>Coregonus</taxon>
    </lineage>
</organism>
<feature type="non-terminal residue" evidence="2">
    <location>
        <position position="1"/>
    </location>
</feature>
<evidence type="ECO:0000256" key="1">
    <source>
        <dbReference type="SAM" id="MobiDB-lite"/>
    </source>
</evidence>
<evidence type="ECO:0000313" key="2">
    <source>
        <dbReference type="EMBL" id="KAK6321256.1"/>
    </source>
</evidence>
<reference evidence="2 3" key="1">
    <citation type="submission" date="2021-04" db="EMBL/GenBank/DDBJ databases">
        <authorList>
            <person name="De Guttry C."/>
            <person name="Zahm M."/>
            <person name="Klopp C."/>
            <person name="Cabau C."/>
            <person name="Louis A."/>
            <person name="Berthelot C."/>
            <person name="Parey E."/>
            <person name="Roest Crollius H."/>
            <person name="Montfort J."/>
            <person name="Robinson-Rechavi M."/>
            <person name="Bucao C."/>
            <person name="Bouchez O."/>
            <person name="Gislard M."/>
            <person name="Lluch J."/>
            <person name="Milhes M."/>
            <person name="Lampietro C."/>
            <person name="Lopez Roques C."/>
            <person name="Donnadieu C."/>
            <person name="Braasch I."/>
            <person name="Desvignes T."/>
            <person name="Postlethwait J."/>
            <person name="Bobe J."/>
            <person name="Wedekind C."/>
            <person name="Guiguen Y."/>
        </authorList>
    </citation>
    <scope>NUCLEOTIDE SEQUENCE [LARGE SCALE GENOMIC DNA]</scope>
    <source>
        <strain evidence="2">Cs_M1</strain>
        <tissue evidence="2">Blood</tissue>
    </source>
</reference>
<feature type="compositionally biased region" description="Acidic residues" evidence="1">
    <location>
        <begin position="94"/>
        <end position="109"/>
    </location>
</feature>